<evidence type="ECO:0000256" key="3">
    <source>
        <dbReference type="SAM" id="Phobius"/>
    </source>
</evidence>
<organism evidence="4 5">
    <name type="scientific">Arenivirga flava</name>
    <dbReference type="NCBI Taxonomy" id="1930060"/>
    <lineage>
        <taxon>Bacteria</taxon>
        <taxon>Bacillati</taxon>
        <taxon>Actinomycetota</taxon>
        <taxon>Actinomycetes</taxon>
        <taxon>Micrococcales</taxon>
        <taxon>Microbacteriaceae</taxon>
        <taxon>Arenivirga</taxon>
    </lineage>
</organism>
<dbReference type="PANTHER" id="PTHR34295:SF1">
    <property type="entry name" value="BIOTIN TRANSPORTER BIOY"/>
    <property type="match status" value="1"/>
</dbReference>
<proteinExistence type="inferred from homology"/>
<keyword evidence="3" id="KW-0812">Transmembrane</keyword>
<comment type="caution">
    <text evidence="4">The sequence shown here is derived from an EMBL/GenBank/DDBJ whole genome shotgun (WGS) entry which is preliminary data.</text>
</comment>
<comment type="subcellular location">
    <subcellularLocation>
        <location evidence="2">Cell membrane</location>
        <topology evidence="2">Multi-pass membrane protein</topology>
    </subcellularLocation>
</comment>
<protein>
    <recommendedName>
        <fullName evidence="2">Biotin transporter</fullName>
    </recommendedName>
</protein>
<feature type="transmembrane region" description="Helical" evidence="3">
    <location>
        <begin position="49"/>
        <end position="69"/>
    </location>
</feature>
<feature type="transmembrane region" description="Helical" evidence="3">
    <location>
        <begin position="113"/>
        <end position="133"/>
    </location>
</feature>
<dbReference type="EMBL" id="BSUL01000001">
    <property type="protein sequence ID" value="GMA26972.1"/>
    <property type="molecule type" value="Genomic_DNA"/>
</dbReference>
<keyword evidence="2" id="KW-1003">Cell membrane</keyword>
<dbReference type="Proteomes" id="UP001157160">
    <property type="component" value="Unassembled WGS sequence"/>
</dbReference>
<evidence type="ECO:0000256" key="2">
    <source>
        <dbReference type="PIRNR" id="PIRNR016661"/>
    </source>
</evidence>
<keyword evidence="5" id="KW-1185">Reference proteome</keyword>
<sequence length="152" mass="15168">MPIALSTLAVLVTGASLGPLRGALSAALYLGLGAFGAPIFANGQSGVGFPTFGYVVGFVVAAFVAGQLARRGADRRVVSTLALGALGSLVLYACGVPWLALSLGVDLGEALALGVYPFLIGDALKVLALAALLPSAWRLVGRIEASTDGGGR</sequence>
<keyword evidence="2 3" id="KW-0472">Membrane</keyword>
<dbReference type="Gene3D" id="1.10.1760.20">
    <property type="match status" value="1"/>
</dbReference>
<keyword evidence="2" id="KW-0813">Transport</keyword>
<dbReference type="PIRSF" id="PIRSF016661">
    <property type="entry name" value="BioY"/>
    <property type="match status" value="1"/>
</dbReference>
<dbReference type="GO" id="GO:0015225">
    <property type="term" value="F:biotin transmembrane transporter activity"/>
    <property type="evidence" value="ECO:0007669"/>
    <property type="project" value="UniProtKB-UniRule"/>
</dbReference>
<accession>A0AA37XAR7</accession>
<dbReference type="Pfam" id="PF02632">
    <property type="entry name" value="BioY"/>
    <property type="match status" value="1"/>
</dbReference>
<gene>
    <name evidence="4" type="ORF">GCM10025874_02250</name>
</gene>
<feature type="transmembrane region" description="Helical" evidence="3">
    <location>
        <begin position="81"/>
        <end position="101"/>
    </location>
</feature>
<reference evidence="4 5" key="1">
    <citation type="journal article" date="2014" name="Int. J. Syst. Evol. Microbiol.">
        <title>Complete genome sequence of Corynebacterium casei LMG S-19264T (=DSM 44701T), isolated from a smear-ripened cheese.</title>
        <authorList>
            <consortium name="US DOE Joint Genome Institute (JGI-PGF)"/>
            <person name="Walter F."/>
            <person name="Albersmeier A."/>
            <person name="Kalinowski J."/>
            <person name="Ruckert C."/>
        </authorList>
    </citation>
    <scope>NUCLEOTIDE SEQUENCE [LARGE SCALE GENOMIC DNA]</scope>
    <source>
        <strain evidence="4 5">NBRC 112289</strain>
    </source>
</reference>
<dbReference type="RefSeq" id="WP_284229171.1">
    <property type="nucleotide sequence ID" value="NZ_BSUL01000001.1"/>
</dbReference>
<keyword evidence="3" id="KW-1133">Transmembrane helix</keyword>
<comment type="similarity">
    <text evidence="1 2">Belongs to the BioY family.</text>
</comment>
<evidence type="ECO:0000313" key="5">
    <source>
        <dbReference type="Proteomes" id="UP001157160"/>
    </source>
</evidence>
<evidence type="ECO:0000313" key="4">
    <source>
        <dbReference type="EMBL" id="GMA26972.1"/>
    </source>
</evidence>
<name>A0AA37XAR7_9MICO</name>
<dbReference type="PANTHER" id="PTHR34295">
    <property type="entry name" value="BIOTIN TRANSPORTER BIOY"/>
    <property type="match status" value="1"/>
</dbReference>
<evidence type="ECO:0000256" key="1">
    <source>
        <dbReference type="ARBA" id="ARBA00010692"/>
    </source>
</evidence>
<dbReference type="InterPro" id="IPR003784">
    <property type="entry name" value="BioY"/>
</dbReference>
<dbReference type="GO" id="GO:0005886">
    <property type="term" value="C:plasma membrane"/>
    <property type="evidence" value="ECO:0007669"/>
    <property type="project" value="UniProtKB-SubCell"/>
</dbReference>
<dbReference type="AlphaFoldDB" id="A0AA37XAR7"/>